<dbReference type="RefSeq" id="WP_129609325.1">
    <property type="nucleotide sequence ID" value="NZ_UWOC01000147.1"/>
</dbReference>
<protein>
    <submittedName>
        <fullName evidence="6">Disulfide bond formation protein B</fullName>
    </submittedName>
</protein>
<keyword evidence="7" id="KW-1185">Reference proteome</keyword>
<dbReference type="AlphaFoldDB" id="A0A3S4B1N7"/>
<name>A0A3S4B1N7_9BRAD</name>
<feature type="transmembrane region" description="Helical" evidence="5">
    <location>
        <begin position="63"/>
        <end position="80"/>
    </location>
</feature>
<evidence type="ECO:0000256" key="5">
    <source>
        <dbReference type="SAM" id="Phobius"/>
    </source>
</evidence>
<dbReference type="SUPFAM" id="SSF158442">
    <property type="entry name" value="DsbB-like"/>
    <property type="match status" value="1"/>
</dbReference>
<dbReference type="GO" id="GO:0006457">
    <property type="term" value="P:protein folding"/>
    <property type="evidence" value="ECO:0007669"/>
    <property type="project" value="InterPro"/>
</dbReference>
<feature type="transmembrane region" description="Helical" evidence="5">
    <location>
        <begin position="87"/>
        <end position="110"/>
    </location>
</feature>
<evidence type="ECO:0000256" key="3">
    <source>
        <dbReference type="ARBA" id="ARBA00022989"/>
    </source>
</evidence>
<feature type="transmembrane region" description="Helical" evidence="5">
    <location>
        <begin position="24"/>
        <end position="43"/>
    </location>
</feature>
<dbReference type="InterPro" id="IPR024199">
    <property type="entry name" value="Uncharacterised_DsbB"/>
</dbReference>
<evidence type="ECO:0000256" key="2">
    <source>
        <dbReference type="ARBA" id="ARBA00022692"/>
    </source>
</evidence>
<evidence type="ECO:0000313" key="7">
    <source>
        <dbReference type="Proteomes" id="UP000289200"/>
    </source>
</evidence>
<keyword evidence="3 5" id="KW-1133">Transmembrane helix</keyword>
<sequence length="187" mass="19179">MTPRSDALATPDAPAAASVRRLPAAALAALVIAAVCAATLLGAVFFETVVGVPPCPLCTQQRIPHMIALPVALLVAAAAWRRAPRALVVAGLVVLLVLPLVSGGIGAYHAGIEWGFWRGPGDCTGEIAPFGNAGSLLTQMQQTSVIRCDVVSWRFLGLSLAGWNVVISTALAGVALAGLIRTVRRGA</sequence>
<reference evidence="7" key="1">
    <citation type="submission" date="2018-10" db="EMBL/GenBank/DDBJ databases">
        <authorList>
            <person name="Peiro R."/>
            <person name="Begona"/>
            <person name="Cbmso G."/>
            <person name="Lopez M."/>
            <person name="Gonzalez S."/>
            <person name="Sacristan E."/>
            <person name="Castillo E."/>
        </authorList>
    </citation>
    <scope>NUCLEOTIDE SEQUENCE [LARGE SCALE GENOMIC DNA]</scope>
</reference>
<comment type="caution">
    <text evidence="6">The sequence shown here is derived from an EMBL/GenBank/DDBJ whole genome shotgun (WGS) entry which is preliminary data.</text>
</comment>
<comment type="subcellular location">
    <subcellularLocation>
        <location evidence="1">Membrane</location>
        <topology evidence="1">Multi-pass membrane protein</topology>
    </subcellularLocation>
</comment>
<dbReference type="GO" id="GO:0016020">
    <property type="term" value="C:membrane"/>
    <property type="evidence" value="ECO:0007669"/>
    <property type="project" value="UniProtKB-SubCell"/>
</dbReference>
<dbReference type="Proteomes" id="UP000289200">
    <property type="component" value="Unassembled WGS sequence"/>
</dbReference>
<feature type="transmembrane region" description="Helical" evidence="5">
    <location>
        <begin position="160"/>
        <end position="180"/>
    </location>
</feature>
<accession>A0A3S4B1N7</accession>
<dbReference type="PIRSF" id="PIRSF033913">
    <property type="entry name" value="S-S_format_DsbB"/>
    <property type="match status" value="1"/>
</dbReference>
<dbReference type="Pfam" id="PF02600">
    <property type="entry name" value="DsbB"/>
    <property type="match status" value="1"/>
</dbReference>
<dbReference type="OrthoDB" id="9808637at2"/>
<dbReference type="InterPro" id="IPR023380">
    <property type="entry name" value="DsbB-like_sf"/>
</dbReference>
<keyword evidence="4 5" id="KW-0472">Membrane</keyword>
<proteinExistence type="predicted"/>
<keyword evidence="2 5" id="KW-0812">Transmembrane</keyword>
<gene>
    <name evidence="6" type="primary">dsbB</name>
    <name evidence="6" type="ORF">RHODGE_RHODGE_02599</name>
</gene>
<evidence type="ECO:0000256" key="4">
    <source>
        <dbReference type="ARBA" id="ARBA00023136"/>
    </source>
</evidence>
<dbReference type="GO" id="GO:0015035">
    <property type="term" value="F:protein-disulfide reductase activity"/>
    <property type="evidence" value="ECO:0007669"/>
    <property type="project" value="InterPro"/>
</dbReference>
<dbReference type="InterPro" id="IPR003752">
    <property type="entry name" value="DiS_bond_form_DsbB/BdbC"/>
</dbReference>
<organism evidence="6 7">
    <name type="scientific">Rhodoplanes serenus</name>
    <dbReference type="NCBI Taxonomy" id="200615"/>
    <lineage>
        <taxon>Bacteria</taxon>
        <taxon>Pseudomonadati</taxon>
        <taxon>Pseudomonadota</taxon>
        <taxon>Alphaproteobacteria</taxon>
        <taxon>Hyphomicrobiales</taxon>
        <taxon>Nitrobacteraceae</taxon>
        <taxon>Rhodoplanes</taxon>
    </lineage>
</organism>
<dbReference type="Gene3D" id="1.20.1550.10">
    <property type="entry name" value="DsbB-like"/>
    <property type="match status" value="1"/>
</dbReference>
<evidence type="ECO:0000256" key="1">
    <source>
        <dbReference type="ARBA" id="ARBA00004141"/>
    </source>
</evidence>
<dbReference type="EMBL" id="UWOC01000147">
    <property type="protein sequence ID" value="VCU09426.1"/>
    <property type="molecule type" value="Genomic_DNA"/>
</dbReference>
<evidence type="ECO:0000313" key="6">
    <source>
        <dbReference type="EMBL" id="VCU09426.1"/>
    </source>
</evidence>